<feature type="chain" id="PRO_5031021035" description="Porin" evidence="1">
    <location>
        <begin position="20"/>
        <end position="307"/>
    </location>
</feature>
<evidence type="ECO:0008006" key="3">
    <source>
        <dbReference type="Google" id="ProtNLM"/>
    </source>
</evidence>
<evidence type="ECO:0000256" key="1">
    <source>
        <dbReference type="SAM" id="SignalP"/>
    </source>
</evidence>
<feature type="signal peptide" evidence="1">
    <location>
        <begin position="1"/>
        <end position="19"/>
    </location>
</feature>
<dbReference type="AlphaFoldDB" id="A0A7V5LSY2"/>
<evidence type="ECO:0000313" key="2">
    <source>
        <dbReference type="EMBL" id="HHF52751.1"/>
    </source>
</evidence>
<dbReference type="InterPro" id="IPR023614">
    <property type="entry name" value="Porin_dom_sf"/>
</dbReference>
<dbReference type="SUPFAM" id="SSF56935">
    <property type="entry name" value="Porins"/>
    <property type="match status" value="1"/>
</dbReference>
<name>A0A7V5LSY2_UNCW3</name>
<organism evidence="2">
    <name type="scientific">candidate division WOR-3 bacterium</name>
    <dbReference type="NCBI Taxonomy" id="2052148"/>
    <lineage>
        <taxon>Bacteria</taxon>
        <taxon>Bacteria division WOR-3</taxon>
    </lineage>
</organism>
<dbReference type="EMBL" id="DRTX01000006">
    <property type="protein sequence ID" value="HHF52751.1"/>
    <property type="molecule type" value="Genomic_DNA"/>
</dbReference>
<keyword evidence="1" id="KW-0732">Signal</keyword>
<sequence>MKSLIKYIGVIVIMASAVAAEVNVSGYIQTRYTMYQDTLMVNNFTVPKIRLKFSGKVGDLFAFRVEPEMTTYKLKFGYIDIKPSPFLKFRLGQVCIPFGLEFWTHPTKVLTADLTKATALLWAGDGPINVFDKGMYIYGGMPFANYYIAILNGDASLDNRAIVGKLELKPIPMVYITGNYYTGKYVNATTGAEEDRNWMDGALKLKFAGAELWGEYLDGKIGDLKRGGYYGLLAYTLKTPMMDLQPVVKYGFVDPDKDTDDDETTEIHIGANIYKGNLKTQLFYEIFKEAGTEVDNNKFVAQVQLVF</sequence>
<proteinExistence type="predicted"/>
<accession>A0A7V5LSY2</accession>
<dbReference type="Proteomes" id="UP000886050">
    <property type="component" value="Unassembled WGS sequence"/>
</dbReference>
<gene>
    <name evidence="2" type="ORF">ENL43_00100</name>
</gene>
<reference evidence="2" key="1">
    <citation type="journal article" date="2020" name="mSystems">
        <title>Genome- and Community-Level Interaction Insights into Carbon Utilization and Element Cycling Functions of Hydrothermarchaeota in Hydrothermal Sediment.</title>
        <authorList>
            <person name="Zhou Z."/>
            <person name="Liu Y."/>
            <person name="Xu W."/>
            <person name="Pan J."/>
            <person name="Luo Z.H."/>
            <person name="Li M."/>
        </authorList>
    </citation>
    <scope>NUCLEOTIDE SEQUENCE [LARGE SCALE GENOMIC DNA]</scope>
    <source>
        <strain evidence="2">HyVt-96</strain>
    </source>
</reference>
<comment type="caution">
    <text evidence="2">The sequence shown here is derived from an EMBL/GenBank/DDBJ whole genome shotgun (WGS) entry which is preliminary data.</text>
</comment>
<dbReference type="Gene3D" id="2.40.160.10">
    <property type="entry name" value="Porin"/>
    <property type="match status" value="1"/>
</dbReference>
<protein>
    <recommendedName>
        <fullName evidence="3">Porin</fullName>
    </recommendedName>
</protein>